<organism evidence="1 2">
    <name type="scientific">Batillaria attramentaria</name>
    <dbReference type="NCBI Taxonomy" id="370345"/>
    <lineage>
        <taxon>Eukaryota</taxon>
        <taxon>Metazoa</taxon>
        <taxon>Spiralia</taxon>
        <taxon>Lophotrochozoa</taxon>
        <taxon>Mollusca</taxon>
        <taxon>Gastropoda</taxon>
        <taxon>Caenogastropoda</taxon>
        <taxon>Sorbeoconcha</taxon>
        <taxon>Cerithioidea</taxon>
        <taxon>Batillariidae</taxon>
        <taxon>Batillaria</taxon>
    </lineage>
</organism>
<evidence type="ECO:0000313" key="2">
    <source>
        <dbReference type="Proteomes" id="UP001519460"/>
    </source>
</evidence>
<dbReference type="AlphaFoldDB" id="A0ABD0JKQ4"/>
<dbReference type="Proteomes" id="UP001519460">
    <property type="component" value="Unassembled WGS sequence"/>
</dbReference>
<keyword evidence="2" id="KW-1185">Reference proteome</keyword>
<gene>
    <name evidence="1" type="ORF">BaRGS_00033450</name>
</gene>
<protein>
    <submittedName>
        <fullName evidence="1">Uncharacterized protein</fullName>
    </submittedName>
</protein>
<sequence>MRHIDGTTELPLVVRLCSSPGCTVKADSYRTEPAHPVPLSLSPSFPHLSLQQDYFACADQILSLILTKIIDRRSHLERR</sequence>
<name>A0ABD0JKQ4_9CAEN</name>
<proteinExistence type="predicted"/>
<accession>A0ABD0JKQ4</accession>
<reference evidence="1 2" key="1">
    <citation type="journal article" date="2023" name="Sci. Data">
        <title>Genome assembly of the Korean intertidal mud-creeper Batillaria attramentaria.</title>
        <authorList>
            <person name="Patra A.K."/>
            <person name="Ho P.T."/>
            <person name="Jun S."/>
            <person name="Lee S.J."/>
            <person name="Kim Y."/>
            <person name="Won Y.J."/>
        </authorList>
    </citation>
    <scope>NUCLEOTIDE SEQUENCE [LARGE SCALE GENOMIC DNA]</scope>
    <source>
        <strain evidence="1">Wonlab-2016</strain>
    </source>
</reference>
<comment type="caution">
    <text evidence="1">The sequence shown here is derived from an EMBL/GenBank/DDBJ whole genome shotgun (WGS) entry which is preliminary data.</text>
</comment>
<dbReference type="EMBL" id="JACVVK020000410">
    <property type="protein sequence ID" value="KAK7475303.1"/>
    <property type="molecule type" value="Genomic_DNA"/>
</dbReference>
<evidence type="ECO:0000313" key="1">
    <source>
        <dbReference type="EMBL" id="KAK7475303.1"/>
    </source>
</evidence>